<dbReference type="PROSITE" id="PS51156">
    <property type="entry name" value="ELM2"/>
    <property type="match status" value="1"/>
</dbReference>
<protein>
    <submittedName>
        <fullName evidence="12">SANT domain-containing protein</fullName>
    </submittedName>
</protein>
<comment type="subcellular location">
    <subcellularLocation>
        <location evidence="1">Nucleus</location>
    </subcellularLocation>
</comment>
<dbReference type="GO" id="GO:0005654">
    <property type="term" value="C:nucleoplasm"/>
    <property type="evidence" value="ECO:0007669"/>
    <property type="project" value="TreeGrafter"/>
</dbReference>
<evidence type="ECO:0000256" key="7">
    <source>
        <dbReference type="ARBA" id="ARBA00023242"/>
    </source>
</evidence>
<evidence type="ECO:0000256" key="5">
    <source>
        <dbReference type="ARBA" id="ARBA00022833"/>
    </source>
</evidence>
<name>A0A914MAX6_MELIC</name>
<evidence type="ECO:0000313" key="11">
    <source>
        <dbReference type="Proteomes" id="UP000887563"/>
    </source>
</evidence>
<dbReference type="InterPro" id="IPR017884">
    <property type="entry name" value="SANT_dom"/>
</dbReference>
<dbReference type="Gene3D" id="1.10.10.60">
    <property type="entry name" value="Homeodomain-like"/>
    <property type="match status" value="1"/>
</dbReference>
<keyword evidence="3" id="KW-0479">Metal-binding</keyword>
<feature type="compositionally biased region" description="Acidic residues" evidence="8">
    <location>
        <begin position="1"/>
        <end position="38"/>
    </location>
</feature>
<dbReference type="PANTHER" id="PTHR10865:SF28">
    <property type="entry name" value="ELM2 DOMAIN-CONTAINING PROTEIN"/>
    <property type="match status" value="1"/>
</dbReference>
<dbReference type="GO" id="GO:0042826">
    <property type="term" value="F:histone deacetylase binding"/>
    <property type="evidence" value="ECO:0007669"/>
    <property type="project" value="TreeGrafter"/>
</dbReference>
<feature type="domain" description="SANT" evidence="10">
    <location>
        <begin position="281"/>
        <end position="328"/>
    </location>
</feature>
<dbReference type="PANTHER" id="PTHR10865">
    <property type="entry name" value="METASTASIS-ASSOCIATED PROTEIN AND MESODERM INDUCTION EARLY RESPONSE PROTEIN"/>
    <property type="match status" value="1"/>
</dbReference>
<keyword evidence="11" id="KW-1185">Reference proteome</keyword>
<dbReference type="InterPro" id="IPR040138">
    <property type="entry name" value="MIER/MTA"/>
</dbReference>
<keyword evidence="5" id="KW-0862">Zinc</keyword>
<dbReference type="PROSITE" id="PS51293">
    <property type="entry name" value="SANT"/>
    <property type="match status" value="1"/>
</dbReference>
<dbReference type="InterPro" id="IPR000949">
    <property type="entry name" value="ELM2_dom"/>
</dbReference>
<accession>A0A914MAX6</accession>
<keyword evidence="6" id="KW-0238">DNA-binding</keyword>
<evidence type="ECO:0000256" key="1">
    <source>
        <dbReference type="ARBA" id="ARBA00004123"/>
    </source>
</evidence>
<dbReference type="FunFam" id="1.10.10.60:FF:000012">
    <property type="entry name" value="Metastasis-associated 1 family, member 3"/>
    <property type="match status" value="1"/>
</dbReference>
<evidence type="ECO:0000259" key="10">
    <source>
        <dbReference type="PROSITE" id="PS51293"/>
    </source>
</evidence>
<dbReference type="GO" id="GO:0003677">
    <property type="term" value="F:DNA binding"/>
    <property type="evidence" value="ECO:0007669"/>
    <property type="project" value="UniProtKB-KW"/>
</dbReference>
<keyword evidence="2" id="KW-0678">Repressor</keyword>
<dbReference type="SMART" id="SM00717">
    <property type="entry name" value="SANT"/>
    <property type="match status" value="1"/>
</dbReference>
<keyword evidence="4" id="KW-0863">Zinc-finger</keyword>
<evidence type="ECO:0000256" key="3">
    <source>
        <dbReference type="ARBA" id="ARBA00022723"/>
    </source>
</evidence>
<feature type="domain" description="ELM2" evidence="9">
    <location>
        <begin position="142"/>
        <end position="260"/>
    </location>
</feature>
<dbReference type="InterPro" id="IPR009057">
    <property type="entry name" value="Homeodomain-like_sf"/>
</dbReference>
<sequence>MTDYNSDNDDDHTLECEDEEDEATLDEEEGLNDEEDYGNELKELQEDGELSIEELRRKYYGNEEIGETAKTSKEIEENLKDAKNAQSSSFSCPQQQRVGSLRGKIISSIASTCEAAVNNYFKPEDLEEDESEDYLPPELWKKEIRIGPDYQVSNIPQVIQISNNNKNKPVETCEVLWISSPDCCPESVVTEYLIECEQIRAGEKPKNGMSQTSKKRSSSETVSTLMGEEGIVPDDENALFALYLANYNVKKAKAKAPFEWPALCSVNGPRLTQPPGTLKTWTEEDCENFEKGMAEHGKHFLKIQRDYLQRRTMGEIVSFYYSWKKSERHNIWRQVQQSRRELQHVDVKCVDLMGQIAESILRQNQVEDVKEERNGGNILVENSTTDTLKTTTSTSTE</sequence>
<dbReference type="InterPro" id="IPR001005">
    <property type="entry name" value="SANT/Myb"/>
</dbReference>
<evidence type="ECO:0000313" key="12">
    <source>
        <dbReference type="WBParaSite" id="Minc3s01553g24669"/>
    </source>
</evidence>
<dbReference type="GO" id="GO:0008270">
    <property type="term" value="F:zinc ion binding"/>
    <property type="evidence" value="ECO:0007669"/>
    <property type="project" value="UniProtKB-KW"/>
</dbReference>
<dbReference type="SUPFAM" id="SSF46689">
    <property type="entry name" value="Homeodomain-like"/>
    <property type="match status" value="1"/>
</dbReference>
<dbReference type="GO" id="GO:0003714">
    <property type="term" value="F:transcription corepressor activity"/>
    <property type="evidence" value="ECO:0007669"/>
    <property type="project" value="TreeGrafter"/>
</dbReference>
<evidence type="ECO:0000256" key="6">
    <source>
        <dbReference type="ARBA" id="ARBA00023125"/>
    </source>
</evidence>
<keyword evidence="7" id="KW-0539">Nucleus</keyword>
<feature type="region of interest" description="Disordered" evidence="8">
    <location>
        <begin position="1"/>
        <end position="50"/>
    </location>
</feature>
<evidence type="ECO:0000256" key="4">
    <source>
        <dbReference type="ARBA" id="ARBA00022771"/>
    </source>
</evidence>
<reference evidence="12" key="1">
    <citation type="submission" date="2022-11" db="UniProtKB">
        <authorList>
            <consortium name="WormBaseParasite"/>
        </authorList>
    </citation>
    <scope>IDENTIFICATION</scope>
</reference>
<dbReference type="AlphaFoldDB" id="A0A914MAX6"/>
<evidence type="ECO:0000256" key="8">
    <source>
        <dbReference type="SAM" id="MobiDB-lite"/>
    </source>
</evidence>
<evidence type="ECO:0000259" key="9">
    <source>
        <dbReference type="PROSITE" id="PS51156"/>
    </source>
</evidence>
<organism evidence="11 12">
    <name type="scientific">Meloidogyne incognita</name>
    <name type="common">Southern root-knot nematode worm</name>
    <name type="synonym">Oxyuris incognita</name>
    <dbReference type="NCBI Taxonomy" id="6306"/>
    <lineage>
        <taxon>Eukaryota</taxon>
        <taxon>Metazoa</taxon>
        <taxon>Ecdysozoa</taxon>
        <taxon>Nematoda</taxon>
        <taxon>Chromadorea</taxon>
        <taxon>Rhabditida</taxon>
        <taxon>Tylenchina</taxon>
        <taxon>Tylenchomorpha</taxon>
        <taxon>Tylenchoidea</taxon>
        <taxon>Meloidogynidae</taxon>
        <taxon>Meloidogyninae</taxon>
        <taxon>Meloidogyne</taxon>
        <taxon>Meloidogyne incognita group</taxon>
    </lineage>
</organism>
<dbReference type="GO" id="GO:0000122">
    <property type="term" value="P:negative regulation of transcription by RNA polymerase II"/>
    <property type="evidence" value="ECO:0007669"/>
    <property type="project" value="TreeGrafter"/>
</dbReference>
<proteinExistence type="predicted"/>
<dbReference type="Proteomes" id="UP000887563">
    <property type="component" value="Unplaced"/>
</dbReference>
<dbReference type="WBParaSite" id="Minc3s01553g24669">
    <property type="protein sequence ID" value="Minc3s01553g24669"/>
    <property type="gene ID" value="Minc3s01553g24669"/>
</dbReference>
<evidence type="ECO:0000256" key="2">
    <source>
        <dbReference type="ARBA" id="ARBA00022491"/>
    </source>
</evidence>